<dbReference type="InterPro" id="IPR025935">
    <property type="entry name" value="AbiH"/>
</dbReference>
<sequence length="476" mass="56420">MNILIVGNGFDLSHYLPTKYDHFMDVMRAIEEKNTGEKVKDLSIHSVEEWVNEIDKIFEKRKDQIDPDYAMNFDELFSKTRESYFIAKTKEFYLTEQINLSAKDVLKLQYRLKLNSWYQYFKNHVEEIKTWIDFEQKIEGVLRSYSKALDEEGSSLMEEGDGTSFYSYVHKKQKIIQTLNYFQFSVDDIDAINNEKKVNDALGITAEISKYCMINNFFCYGGTVKNGFNASQFLNFIFDQLEQFIEIFNLYLELVVSPLVSTNTFFINSDDWIKPSRVYSFNYTNTYQRLHDTVEVEYLHGSHGVEQNIVLGVSDLKDESLKKIKAYRFTKYHQKLFKDTDYLFLDGFKEKVKNHKRSLEEFERDYQFGDKSNQRKIFGISEKLNLNFYIWGHSLDVSDKDYILDLFSLNYDMDRSVRVTVYYFNKNAKFDLLNNLLAILGKDKVEHWMKNKWLQFKENPKIVAESAITLEDLPKT</sequence>
<gene>
    <name evidence="1" type="ORF">QR674_10275</name>
</gene>
<dbReference type="Proteomes" id="UP001278188">
    <property type="component" value="Unassembled WGS sequence"/>
</dbReference>
<dbReference type="RefSeq" id="WP_317084050.1">
    <property type="nucleotide sequence ID" value="NZ_JASVDY010000003.1"/>
</dbReference>
<evidence type="ECO:0000313" key="1">
    <source>
        <dbReference type="EMBL" id="MDV2469372.1"/>
    </source>
</evidence>
<accession>A0ABU3WGC8</accession>
<proteinExistence type="predicted"/>
<dbReference type="Pfam" id="PF14253">
    <property type="entry name" value="AbiH"/>
    <property type="match status" value="1"/>
</dbReference>
<reference evidence="1 2" key="1">
    <citation type="submission" date="2023-06" db="EMBL/GenBank/DDBJ databases">
        <title>Genomic Analysis of Acinetobacter Strains Recovered from South Australian Aquatic Samples provides Insights into the Circulation of Antibiotic Resistance determinants in the Environment.</title>
        <authorList>
            <person name="Tobin L."/>
            <person name="Jarocki V.M."/>
            <person name="Kenyon J."/>
            <person name="Drigo B."/>
            <person name="Donner E."/>
            <person name="Djordjevic S.P."/>
            <person name="Hamidian M."/>
        </authorList>
    </citation>
    <scope>NUCLEOTIDE SEQUENCE [LARGE SCALE GENOMIC DNA]</scope>
    <source>
        <strain evidence="1 2">SAAc652</strain>
    </source>
</reference>
<dbReference type="EMBL" id="JASVDY010000003">
    <property type="protein sequence ID" value="MDV2469372.1"/>
    <property type="molecule type" value="Genomic_DNA"/>
</dbReference>
<organism evidence="1 2">
    <name type="scientific">Acinetobacter chinensis</name>
    <dbReference type="NCBI Taxonomy" id="2004650"/>
    <lineage>
        <taxon>Bacteria</taxon>
        <taxon>Pseudomonadati</taxon>
        <taxon>Pseudomonadota</taxon>
        <taxon>Gammaproteobacteria</taxon>
        <taxon>Moraxellales</taxon>
        <taxon>Moraxellaceae</taxon>
        <taxon>Acinetobacter</taxon>
    </lineage>
</organism>
<keyword evidence="2" id="KW-1185">Reference proteome</keyword>
<name>A0ABU3WGC8_9GAMM</name>
<comment type="caution">
    <text evidence="1">The sequence shown here is derived from an EMBL/GenBank/DDBJ whole genome shotgun (WGS) entry which is preliminary data.</text>
</comment>
<protein>
    <submittedName>
        <fullName evidence="1">AbiH family protein</fullName>
    </submittedName>
</protein>
<evidence type="ECO:0000313" key="2">
    <source>
        <dbReference type="Proteomes" id="UP001278188"/>
    </source>
</evidence>